<reference evidence="1" key="1">
    <citation type="submission" date="2015-04" db="EMBL/GenBank/DDBJ databases">
        <title>The genome sequence of the plant pathogenic Rhizarian Plasmodiophora brassicae reveals insights in its biotrophic life cycle and the origin of chitin synthesis.</title>
        <authorList>
            <person name="Schwelm A."/>
            <person name="Fogelqvist J."/>
            <person name="Knaust A."/>
            <person name="Julke S."/>
            <person name="Lilja T."/>
            <person name="Dhandapani V."/>
            <person name="Bonilla-Rosso G."/>
            <person name="Karlsson M."/>
            <person name="Shevchenko A."/>
            <person name="Choi S.R."/>
            <person name="Kim H.G."/>
            <person name="Park J.Y."/>
            <person name="Lim Y.P."/>
            <person name="Ludwig-Muller J."/>
            <person name="Dixelius C."/>
        </authorList>
    </citation>
    <scope>NUCLEOTIDE SEQUENCE</scope>
    <source>
        <tissue evidence="1">Potato root galls</tissue>
    </source>
</reference>
<dbReference type="EMBL" id="HACM01000097">
    <property type="protein sequence ID" value="CRZ00539.1"/>
    <property type="molecule type" value="Transcribed_RNA"/>
</dbReference>
<accession>A0A0H5QY77</accession>
<organism evidence="1">
    <name type="scientific">Spongospora subterranea</name>
    <dbReference type="NCBI Taxonomy" id="70186"/>
    <lineage>
        <taxon>Eukaryota</taxon>
        <taxon>Sar</taxon>
        <taxon>Rhizaria</taxon>
        <taxon>Endomyxa</taxon>
        <taxon>Phytomyxea</taxon>
        <taxon>Plasmodiophorida</taxon>
        <taxon>Plasmodiophoridae</taxon>
        <taxon>Spongospora</taxon>
    </lineage>
</organism>
<feature type="non-terminal residue" evidence="1">
    <location>
        <position position="1"/>
    </location>
</feature>
<name>A0A0H5QY77_9EUKA</name>
<dbReference type="AlphaFoldDB" id="A0A0H5QY77"/>
<protein>
    <submittedName>
        <fullName evidence="1">Uncharacterized protein</fullName>
    </submittedName>
</protein>
<proteinExistence type="predicted"/>
<evidence type="ECO:0000313" key="1">
    <source>
        <dbReference type="EMBL" id="CRZ00539.1"/>
    </source>
</evidence>
<sequence length="295" mass="32300">LLGLGVGPVASETLHALRPALAKIIQCVFRITLLNHAEAVLDAVIGGPITLDGFAKALEPLRSLCCDPHIPALISVPSPITPYLSALGRQVSHHWKHFRSVVGKGIAVLRHQSCWGRMEIGSLAASVEDQCGRLDTLISADLPIAALYAYQSLLSDLKNIDYFLQLVGRVSPTVTDPLMRDLTRREEHIASRIADWAPVGDVNLCVDRPMTVIDKRQSLTILPPAIMYECPRSRCQPSPSSLQLRHYNRTGMPSPSMAMCAMRRTQSLPGLDHKKNLRSMKGALVEGTIPPKCLK</sequence>